<evidence type="ECO:0000313" key="1">
    <source>
        <dbReference type="EMBL" id="GER89488.1"/>
    </source>
</evidence>
<organism evidence="1 2">
    <name type="scientific">Dictyobacter vulcani</name>
    <dbReference type="NCBI Taxonomy" id="2607529"/>
    <lineage>
        <taxon>Bacteria</taxon>
        <taxon>Bacillati</taxon>
        <taxon>Chloroflexota</taxon>
        <taxon>Ktedonobacteria</taxon>
        <taxon>Ktedonobacterales</taxon>
        <taxon>Dictyobacteraceae</taxon>
        <taxon>Dictyobacter</taxon>
    </lineage>
</organism>
<dbReference type="Proteomes" id="UP000326912">
    <property type="component" value="Unassembled WGS sequence"/>
</dbReference>
<reference evidence="1 2" key="1">
    <citation type="submission" date="2019-10" db="EMBL/GenBank/DDBJ databases">
        <title>Dictyobacter vulcani sp. nov., within the class Ktedonobacteria, isolated from soil of volcanic Mt. Zao.</title>
        <authorList>
            <person name="Zheng Y."/>
            <person name="Wang C.M."/>
            <person name="Sakai Y."/>
            <person name="Abe K."/>
            <person name="Yokota A."/>
            <person name="Yabe S."/>
        </authorList>
    </citation>
    <scope>NUCLEOTIDE SEQUENCE [LARGE SCALE GENOMIC DNA]</scope>
    <source>
        <strain evidence="1 2">W12</strain>
    </source>
</reference>
<dbReference type="AlphaFoldDB" id="A0A5J4KI87"/>
<comment type="caution">
    <text evidence="1">The sequence shown here is derived from an EMBL/GenBank/DDBJ whole genome shotgun (WGS) entry which is preliminary data.</text>
</comment>
<protein>
    <submittedName>
        <fullName evidence="1">Uncharacterized protein</fullName>
    </submittedName>
</protein>
<name>A0A5J4KI87_9CHLR</name>
<sequence length="62" mass="7129">MKLFRKAPVFYCSARACARQSRDGRGYANKDVSNVHATSSFPRKYLFPIKVSPLVRPYNQPH</sequence>
<proteinExistence type="predicted"/>
<dbReference type="EMBL" id="BKZW01000001">
    <property type="protein sequence ID" value="GER89488.1"/>
    <property type="molecule type" value="Genomic_DNA"/>
</dbReference>
<accession>A0A5J4KI87</accession>
<gene>
    <name evidence="1" type="ORF">KDW_36500</name>
</gene>
<keyword evidence="2" id="KW-1185">Reference proteome</keyword>
<dbReference type="RefSeq" id="WP_151757231.1">
    <property type="nucleotide sequence ID" value="NZ_BKZW01000001.1"/>
</dbReference>
<evidence type="ECO:0000313" key="2">
    <source>
        <dbReference type="Proteomes" id="UP000326912"/>
    </source>
</evidence>